<reference evidence="1" key="1">
    <citation type="submission" date="2018-05" db="EMBL/GenBank/DDBJ databases">
        <authorList>
            <person name="Lanie J.A."/>
            <person name="Ng W.-L."/>
            <person name="Kazmierczak K.M."/>
            <person name="Andrzejewski T.M."/>
            <person name="Davidsen T.M."/>
            <person name="Wayne K.J."/>
            <person name="Tettelin H."/>
            <person name="Glass J.I."/>
            <person name="Rusch D."/>
            <person name="Podicherti R."/>
            <person name="Tsui H.-C.T."/>
            <person name="Winkler M.E."/>
        </authorList>
    </citation>
    <scope>NUCLEOTIDE SEQUENCE</scope>
</reference>
<accession>A0A383C1P1</accession>
<feature type="non-terminal residue" evidence="1">
    <location>
        <position position="36"/>
    </location>
</feature>
<proteinExistence type="predicted"/>
<dbReference type="AlphaFoldDB" id="A0A383C1P1"/>
<dbReference type="EMBL" id="UINC01205255">
    <property type="protein sequence ID" value="SVE26346.1"/>
    <property type="molecule type" value="Genomic_DNA"/>
</dbReference>
<sequence length="36" mass="3598">MLLGFAAFAELPFSTASVDNSVTIPASANTLAISIG</sequence>
<gene>
    <name evidence="1" type="ORF">METZ01_LOCUS479200</name>
</gene>
<evidence type="ECO:0000313" key="1">
    <source>
        <dbReference type="EMBL" id="SVE26346.1"/>
    </source>
</evidence>
<organism evidence="1">
    <name type="scientific">marine metagenome</name>
    <dbReference type="NCBI Taxonomy" id="408172"/>
    <lineage>
        <taxon>unclassified sequences</taxon>
        <taxon>metagenomes</taxon>
        <taxon>ecological metagenomes</taxon>
    </lineage>
</organism>
<name>A0A383C1P1_9ZZZZ</name>
<protein>
    <submittedName>
        <fullName evidence="1">Uncharacterized protein</fullName>
    </submittedName>
</protein>